<keyword evidence="2" id="KW-1133">Transmembrane helix</keyword>
<protein>
    <submittedName>
        <fullName evidence="3">Uncharacterized protein</fullName>
    </submittedName>
</protein>
<keyword evidence="2" id="KW-0812">Transmembrane</keyword>
<feature type="compositionally biased region" description="Acidic residues" evidence="1">
    <location>
        <begin position="220"/>
        <end position="240"/>
    </location>
</feature>
<proteinExistence type="predicted"/>
<evidence type="ECO:0000256" key="2">
    <source>
        <dbReference type="SAM" id="Phobius"/>
    </source>
</evidence>
<evidence type="ECO:0000313" key="3">
    <source>
        <dbReference type="EMBL" id="KAJ4138045.1"/>
    </source>
</evidence>
<comment type="caution">
    <text evidence="3">The sequence shown here is derived from an EMBL/GenBank/DDBJ whole genome shotgun (WGS) entry which is preliminary data.</text>
</comment>
<name>A0ABQ8RLY6_FUSEQ</name>
<dbReference type="Proteomes" id="UP001152024">
    <property type="component" value="Unassembled WGS sequence"/>
</dbReference>
<reference evidence="3" key="1">
    <citation type="submission" date="2022-09" db="EMBL/GenBank/DDBJ databases">
        <title>Fusarium specimens isolated from Avocado Roots.</title>
        <authorList>
            <person name="Stajich J."/>
            <person name="Roper C."/>
            <person name="Heimlech-Rivalta G."/>
        </authorList>
    </citation>
    <scope>NUCLEOTIDE SEQUENCE</scope>
    <source>
        <strain evidence="3">CF00095</strain>
    </source>
</reference>
<keyword evidence="2" id="KW-0472">Membrane</keyword>
<feature type="transmembrane region" description="Helical" evidence="2">
    <location>
        <begin position="127"/>
        <end position="153"/>
    </location>
</feature>
<feature type="transmembrane region" description="Helical" evidence="2">
    <location>
        <begin position="173"/>
        <end position="191"/>
    </location>
</feature>
<accession>A0ABQ8RLY6</accession>
<sequence length="295" mass="34522">MRHSEQTRGFWDYYTEEDGSKPYMELIFSTGDFWVTLLLFTTYSIFACVQLIKHSPPPVFRSIEKNFKTSNDTQQTDASEHIDDSFLNRLLNWDAPISDEELSDYPYLCRFCENETLRLGAVIVGSLFYPLYLVVQAWWTCCLIAMVLPQFFINQSHLWKFYSLYLACWSLDIVLRMVTMLLIQVMLIWMIRAQTRYMRTIIALRLGPEKCEKGGKEETEKDDSEYDEDEEDEEEENEEVFYECCGSNGSFSSTHAQYAPSSPSSSCMNPFIPEEHMELRIPFWPERPPCASDVI</sequence>
<keyword evidence="4" id="KW-1185">Reference proteome</keyword>
<gene>
    <name evidence="3" type="ORF">NW768_001860</name>
</gene>
<feature type="transmembrane region" description="Helical" evidence="2">
    <location>
        <begin position="33"/>
        <end position="52"/>
    </location>
</feature>
<feature type="region of interest" description="Disordered" evidence="1">
    <location>
        <begin position="212"/>
        <end position="240"/>
    </location>
</feature>
<evidence type="ECO:0000256" key="1">
    <source>
        <dbReference type="SAM" id="MobiDB-lite"/>
    </source>
</evidence>
<evidence type="ECO:0000313" key="4">
    <source>
        <dbReference type="Proteomes" id="UP001152024"/>
    </source>
</evidence>
<organism evidence="3 4">
    <name type="scientific">Fusarium equiseti</name>
    <name type="common">Fusarium scirpi</name>
    <dbReference type="NCBI Taxonomy" id="61235"/>
    <lineage>
        <taxon>Eukaryota</taxon>
        <taxon>Fungi</taxon>
        <taxon>Dikarya</taxon>
        <taxon>Ascomycota</taxon>
        <taxon>Pezizomycotina</taxon>
        <taxon>Sordariomycetes</taxon>
        <taxon>Hypocreomycetidae</taxon>
        <taxon>Hypocreales</taxon>
        <taxon>Nectriaceae</taxon>
        <taxon>Fusarium</taxon>
        <taxon>Fusarium incarnatum-equiseti species complex</taxon>
    </lineage>
</organism>
<dbReference type="EMBL" id="JAOQBH010000003">
    <property type="protein sequence ID" value="KAJ4138045.1"/>
    <property type="molecule type" value="Genomic_DNA"/>
</dbReference>